<evidence type="ECO:0000259" key="1">
    <source>
        <dbReference type="Pfam" id="PF03435"/>
    </source>
</evidence>
<dbReference type="RefSeq" id="WP_183832105.1">
    <property type="nucleotide sequence ID" value="NZ_JACHEU010000003.1"/>
</dbReference>
<gene>
    <name evidence="2" type="ORF">HNR59_003309</name>
</gene>
<name>A0A7W9S4Z6_9HYPH</name>
<dbReference type="SUPFAM" id="SSF51735">
    <property type="entry name" value="NAD(P)-binding Rossmann-fold domains"/>
    <property type="match status" value="1"/>
</dbReference>
<evidence type="ECO:0000313" key="2">
    <source>
        <dbReference type="EMBL" id="MBB6013915.1"/>
    </source>
</evidence>
<dbReference type="Gene3D" id="3.40.50.720">
    <property type="entry name" value="NAD(P)-binding Rossmann-like Domain"/>
    <property type="match status" value="1"/>
</dbReference>
<dbReference type="PANTHER" id="PTHR43796:SF2">
    <property type="entry name" value="CARBOXYNORSPERMIDINE SYNTHASE"/>
    <property type="match status" value="1"/>
</dbReference>
<dbReference type="InterPro" id="IPR005097">
    <property type="entry name" value="Sacchrp_dh_NADP-bd"/>
</dbReference>
<sequence>MKIVVVGGAGRVGGRVVSEFAPHKHVSVIVADRVKPQDPARQFIAIDLADPASLRAAFAGSDVVINTSGPFDRWGSVVLDAAIDTGTNYIDVCDDPEPTLEMIGRDAAAKKAGIRAVIGLGVSPGLTNYLAMVAAQDLDTVDLLTTFWGDSAEGRSREEAVERALGLAHSFEEGRAAYTHLIVQTSSEVQVWRDHAPVKERAWRKAYRVTTSRGETGIYRVIGHPEPVTLPNTVRTRDCLNIGTVDAGADRLMLPVLDRVIAGEIDAGQALLEMARQLREKPESIMTERRGEQLPRKIGAAAVGERNGGRDGVVVFPGGPIPGSMSLITARPAVVGALHIDEVPVGVHSPEDAFDARTYLEHYARLYWGAGTEPFVLDRAGASAVVEADS</sequence>
<dbReference type="PANTHER" id="PTHR43796">
    <property type="entry name" value="CARBOXYNORSPERMIDINE SYNTHASE"/>
    <property type="match status" value="1"/>
</dbReference>
<dbReference type="Pfam" id="PF03435">
    <property type="entry name" value="Sacchrp_dh_NADP"/>
    <property type="match status" value="1"/>
</dbReference>
<keyword evidence="3" id="KW-1185">Reference proteome</keyword>
<evidence type="ECO:0000313" key="3">
    <source>
        <dbReference type="Proteomes" id="UP000533306"/>
    </source>
</evidence>
<reference evidence="2 3" key="1">
    <citation type="submission" date="2020-08" db="EMBL/GenBank/DDBJ databases">
        <title>Genomic Encyclopedia of Type Strains, Phase IV (KMG-IV): sequencing the most valuable type-strain genomes for metagenomic binning, comparative biology and taxonomic classification.</title>
        <authorList>
            <person name="Goeker M."/>
        </authorList>
    </citation>
    <scope>NUCLEOTIDE SEQUENCE [LARGE SCALE GENOMIC DNA]</scope>
    <source>
        <strain evidence="2 3">DSM 11099</strain>
    </source>
</reference>
<protein>
    <recommendedName>
        <fullName evidence="1">Saccharopine dehydrogenase NADP binding domain-containing protein</fullName>
    </recommendedName>
</protein>
<dbReference type="InterPro" id="IPR036291">
    <property type="entry name" value="NAD(P)-bd_dom_sf"/>
</dbReference>
<dbReference type="Gene3D" id="3.30.360.10">
    <property type="entry name" value="Dihydrodipicolinate Reductase, domain 2"/>
    <property type="match status" value="1"/>
</dbReference>
<accession>A0A7W9S4Z6</accession>
<comment type="caution">
    <text evidence="2">The sequence shown here is derived from an EMBL/GenBank/DDBJ whole genome shotgun (WGS) entry which is preliminary data.</text>
</comment>
<organism evidence="2 3">
    <name type="scientific">Aquamicrobium lusatiense</name>
    <dbReference type="NCBI Taxonomy" id="89772"/>
    <lineage>
        <taxon>Bacteria</taxon>
        <taxon>Pseudomonadati</taxon>
        <taxon>Pseudomonadota</taxon>
        <taxon>Alphaproteobacteria</taxon>
        <taxon>Hyphomicrobiales</taxon>
        <taxon>Phyllobacteriaceae</taxon>
        <taxon>Aquamicrobium</taxon>
    </lineage>
</organism>
<dbReference type="AlphaFoldDB" id="A0A7W9S4Z6"/>
<feature type="domain" description="Saccharopine dehydrogenase NADP binding" evidence="1">
    <location>
        <begin position="3"/>
        <end position="117"/>
    </location>
</feature>
<dbReference type="EMBL" id="JACHEU010000003">
    <property type="protein sequence ID" value="MBB6013915.1"/>
    <property type="molecule type" value="Genomic_DNA"/>
</dbReference>
<dbReference type="Proteomes" id="UP000533306">
    <property type="component" value="Unassembled WGS sequence"/>
</dbReference>
<proteinExistence type="predicted"/>